<keyword evidence="2" id="KW-1185">Reference proteome</keyword>
<dbReference type="SUPFAM" id="SSF52540">
    <property type="entry name" value="P-loop containing nucleoside triphosphate hydrolases"/>
    <property type="match status" value="1"/>
</dbReference>
<evidence type="ECO:0000313" key="1">
    <source>
        <dbReference type="EMBL" id="KAK1603165.1"/>
    </source>
</evidence>
<sequence length="481" mass="54904">MEALISAVAGDLVSRFTSFLLNKYNSSRSRSEEQAEERLQHLLMRVCTIIEEADARYITNSRMIMQLKALSEAMYQGYSVLDNSRYRALQDGASFDEVSNNDSSGSRLYLAKRSRTTAYKATHLESHSTLESLETAIANMKEFVVLLGGCERMSRRPYDVHLYTENYMFGRHAEKQKILSFLLQQNGPPGDHELPVLPIIGGAEIGKKTLVAHVCSDERVRSRFSCILHLNGDDLFRILDHGRTMFGMMLVVIEFASDVDDAEWKNFHSFVIRMGRGSKIIIISKLKRLARFGSEIPIFLSVLSYYELRYLFKTLVFGSADHAEHPRLVQIADEFAKLLHNMQGSLVATNASANLLRKNLNVQFWRSIMEKWLRMVKRNIWMYGANPTMLEQQGQPVDITDFALHPLSMTRYTLHASTRENLPTVDLGEFLADPSIRPKEDFILVTWKSRIPPHNSFPNFVTSPARDADAFLGRKRRGVPI</sequence>
<name>A0AAD8QI50_LOLMU</name>
<accession>A0AAD8QI50</accession>
<gene>
    <name evidence="1" type="ORF">QYE76_018777</name>
</gene>
<comment type="caution">
    <text evidence="1">The sequence shown here is derived from an EMBL/GenBank/DDBJ whole genome shotgun (WGS) entry which is preliminary data.</text>
</comment>
<reference evidence="1" key="1">
    <citation type="submission" date="2023-07" db="EMBL/GenBank/DDBJ databases">
        <title>A chromosome-level genome assembly of Lolium multiflorum.</title>
        <authorList>
            <person name="Chen Y."/>
            <person name="Copetti D."/>
            <person name="Kolliker R."/>
            <person name="Studer B."/>
        </authorList>
    </citation>
    <scope>NUCLEOTIDE SEQUENCE</scope>
    <source>
        <strain evidence="1">02402/16</strain>
        <tissue evidence="1">Leaf</tissue>
    </source>
</reference>
<dbReference type="InterPro" id="IPR027417">
    <property type="entry name" value="P-loop_NTPase"/>
</dbReference>
<evidence type="ECO:0000313" key="2">
    <source>
        <dbReference type="Proteomes" id="UP001231189"/>
    </source>
</evidence>
<dbReference type="PANTHER" id="PTHR33377">
    <property type="entry name" value="OS10G0134700 PROTEIN-RELATED"/>
    <property type="match status" value="1"/>
</dbReference>
<organism evidence="1 2">
    <name type="scientific">Lolium multiflorum</name>
    <name type="common">Italian ryegrass</name>
    <name type="synonym">Lolium perenne subsp. multiflorum</name>
    <dbReference type="NCBI Taxonomy" id="4521"/>
    <lineage>
        <taxon>Eukaryota</taxon>
        <taxon>Viridiplantae</taxon>
        <taxon>Streptophyta</taxon>
        <taxon>Embryophyta</taxon>
        <taxon>Tracheophyta</taxon>
        <taxon>Spermatophyta</taxon>
        <taxon>Magnoliopsida</taxon>
        <taxon>Liliopsida</taxon>
        <taxon>Poales</taxon>
        <taxon>Poaceae</taxon>
        <taxon>BOP clade</taxon>
        <taxon>Pooideae</taxon>
        <taxon>Poodae</taxon>
        <taxon>Poeae</taxon>
        <taxon>Poeae Chloroplast Group 2 (Poeae type)</taxon>
        <taxon>Loliodinae</taxon>
        <taxon>Loliinae</taxon>
        <taxon>Lolium</taxon>
    </lineage>
</organism>
<proteinExistence type="predicted"/>
<dbReference type="EMBL" id="JAUUTY010000112">
    <property type="protein sequence ID" value="KAK1603165.1"/>
    <property type="molecule type" value="Genomic_DNA"/>
</dbReference>
<dbReference type="PANTHER" id="PTHR33377:SF61">
    <property type="entry name" value="RX N-TERMINAL DOMAIN-CONTAINING PROTEIN"/>
    <property type="match status" value="1"/>
</dbReference>
<dbReference type="Proteomes" id="UP001231189">
    <property type="component" value="Unassembled WGS sequence"/>
</dbReference>
<dbReference type="AlphaFoldDB" id="A0AAD8QI50"/>
<evidence type="ECO:0008006" key="3">
    <source>
        <dbReference type="Google" id="ProtNLM"/>
    </source>
</evidence>
<protein>
    <recommendedName>
        <fullName evidence="3">Rx N-terminal domain-containing protein</fullName>
    </recommendedName>
</protein>